<evidence type="ECO:0008006" key="8">
    <source>
        <dbReference type="Google" id="ProtNLM"/>
    </source>
</evidence>
<dbReference type="AlphaFoldDB" id="A0A7S0AMD2"/>
<evidence type="ECO:0000256" key="4">
    <source>
        <dbReference type="ARBA" id="ARBA00022989"/>
    </source>
</evidence>
<keyword evidence="3" id="KW-0812">Transmembrane</keyword>
<evidence type="ECO:0000256" key="5">
    <source>
        <dbReference type="ARBA" id="ARBA00023136"/>
    </source>
</evidence>
<dbReference type="PANTHER" id="PTHR21346:SF0">
    <property type="entry name" value="RE45833P"/>
    <property type="match status" value="1"/>
</dbReference>
<reference evidence="7" key="1">
    <citation type="submission" date="2021-01" db="EMBL/GenBank/DDBJ databases">
        <authorList>
            <person name="Corre E."/>
            <person name="Pelletier E."/>
            <person name="Niang G."/>
            <person name="Scheremetjew M."/>
            <person name="Finn R."/>
            <person name="Kale V."/>
            <person name="Holt S."/>
            <person name="Cochrane G."/>
            <person name="Meng A."/>
            <person name="Brown T."/>
            <person name="Cohen L."/>
        </authorList>
    </citation>
    <scope>NUCLEOTIDE SEQUENCE</scope>
    <source>
        <strain evidence="7">CCMP3303</strain>
    </source>
</reference>
<keyword evidence="5" id="KW-0472">Membrane</keyword>
<accession>A0A7S0AMD2</accession>
<sequence length="159" mass="16838">MPSFLSFLKSEAEGQSSDPVAAAPSEEEHPLPKSLDEDGEADAVTKAIDKLKPALAKITFGSLVGYCSGVATKKIGRALAIVAGVGFMIVQGAVYSGYIDVDWKKVQDDVANKVDVNKDGALNAEDAKAYWQKLKKVLTHNIPNAGGFSLGFLYGVTYA</sequence>
<name>A0A7S0AMD2_9STRA</name>
<evidence type="ECO:0000256" key="6">
    <source>
        <dbReference type="SAM" id="MobiDB-lite"/>
    </source>
</evidence>
<dbReference type="PANTHER" id="PTHR21346">
    <property type="entry name" value="FUN14 DOMAIN CONTAINING"/>
    <property type="match status" value="1"/>
</dbReference>
<protein>
    <recommendedName>
        <fullName evidence="8">EF-hand domain-containing protein</fullName>
    </recommendedName>
</protein>
<gene>
    <name evidence="7" type="ORF">MPOL1434_LOCUS4976</name>
</gene>
<keyword evidence="4" id="KW-1133">Transmembrane helix</keyword>
<dbReference type="EMBL" id="HBEJ01008457">
    <property type="protein sequence ID" value="CAD8368507.1"/>
    <property type="molecule type" value="Transcribed_RNA"/>
</dbReference>
<feature type="compositionally biased region" description="Basic and acidic residues" evidence="6">
    <location>
        <begin position="26"/>
        <end position="36"/>
    </location>
</feature>
<dbReference type="GO" id="GO:0005741">
    <property type="term" value="C:mitochondrial outer membrane"/>
    <property type="evidence" value="ECO:0007669"/>
    <property type="project" value="TreeGrafter"/>
</dbReference>
<comment type="subcellular location">
    <subcellularLocation>
        <location evidence="1">Membrane</location>
    </subcellularLocation>
</comment>
<dbReference type="GO" id="GO:0000422">
    <property type="term" value="P:autophagy of mitochondrion"/>
    <property type="evidence" value="ECO:0007669"/>
    <property type="project" value="TreeGrafter"/>
</dbReference>
<dbReference type="InterPro" id="IPR007014">
    <property type="entry name" value="FUN14"/>
</dbReference>
<evidence type="ECO:0000256" key="1">
    <source>
        <dbReference type="ARBA" id="ARBA00004370"/>
    </source>
</evidence>
<evidence type="ECO:0000256" key="2">
    <source>
        <dbReference type="ARBA" id="ARBA00009160"/>
    </source>
</evidence>
<evidence type="ECO:0000313" key="7">
    <source>
        <dbReference type="EMBL" id="CAD8368507.1"/>
    </source>
</evidence>
<feature type="region of interest" description="Disordered" evidence="6">
    <location>
        <begin position="1"/>
        <end position="38"/>
    </location>
</feature>
<organism evidence="7">
    <name type="scientific">Minutocellus polymorphus</name>
    <dbReference type="NCBI Taxonomy" id="265543"/>
    <lineage>
        <taxon>Eukaryota</taxon>
        <taxon>Sar</taxon>
        <taxon>Stramenopiles</taxon>
        <taxon>Ochrophyta</taxon>
        <taxon>Bacillariophyta</taxon>
        <taxon>Mediophyceae</taxon>
        <taxon>Cymatosirophycidae</taxon>
        <taxon>Cymatosirales</taxon>
        <taxon>Cymatosiraceae</taxon>
        <taxon>Minutocellus</taxon>
    </lineage>
</organism>
<dbReference type="Pfam" id="PF04930">
    <property type="entry name" value="FUN14"/>
    <property type="match status" value="1"/>
</dbReference>
<proteinExistence type="inferred from homology"/>
<comment type="similarity">
    <text evidence="2">Belongs to the FUN14 family.</text>
</comment>
<evidence type="ECO:0000256" key="3">
    <source>
        <dbReference type="ARBA" id="ARBA00022692"/>
    </source>
</evidence>